<organism evidence="6 7">
    <name type="scientific">Saccoglossus kowalevskii</name>
    <name type="common">Acorn worm</name>
    <dbReference type="NCBI Taxonomy" id="10224"/>
    <lineage>
        <taxon>Eukaryota</taxon>
        <taxon>Metazoa</taxon>
        <taxon>Hemichordata</taxon>
        <taxon>Enteropneusta</taxon>
        <taxon>Harrimaniidae</taxon>
        <taxon>Saccoglossus</taxon>
    </lineage>
</organism>
<dbReference type="InterPro" id="IPR054082">
    <property type="entry name" value="Talin_IBS2B"/>
</dbReference>
<dbReference type="GeneID" id="100368152"/>
<dbReference type="Pfam" id="PF21692">
    <property type="entry name" value="Talin_R4"/>
    <property type="match status" value="1"/>
</dbReference>
<evidence type="ECO:0000256" key="1">
    <source>
        <dbReference type="ARBA" id="ARBA00004496"/>
    </source>
</evidence>
<protein>
    <submittedName>
        <fullName evidence="7">Talin-1-like</fullName>
    </submittedName>
</protein>
<keyword evidence="6" id="KW-1185">Reference proteome</keyword>
<feature type="domain" description="Talin R4" evidence="3">
    <location>
        <begin position="252"/>
        <end position="376"/>
    </location>
</feature>
<dbReference type="InterPro" id="IPR049108">
    <property type="entry name" value="Talin_R4"/>
</dbReference>
<dbReference type="Gene3D" id="1.20.1420.10">
    <property type="entry name" value="Talin, central domain"/>
    <property type="match status" value="2"/>
</dbReference>
<evidence type="ECO:0000259" key="5">
    <source>
        <dbReference type="Pfam" id="PF25177"/>
    </source>
</evidence>
<feature type="domain" description="Talin-1/2 VBS2" evidence="5">
    <location>
        <begin position="130"/>
        <end position="245"/>
    </location>
</feature>
<dbReference type="SUPFAM" id="SSF109885">
    <property type="entry name" value="I/LWEQ domain"/>
    <property type="match status" value="3"/>
</dbReference>
<sequence length="628" mass="64779">MLMSLAKAVANATATLVLKAKSVASKADDQQSQNKVIQSATSCALNTSQLVACTKVSCGSTISSPACQEQLVEAAKLVAKSVEGVVDSSQTACEDEDLLKGVGEAATAVTKALNDLLQHVKKGTSKPSQPADKYDAACDTILTATDRLFSSMGDAAEMVKQAKILAMATSQLVNGIKGEAETADDGDQQKKLLGAAKMLADATARMVEAAKACAGNPNDPVQQQKLREAAEDLRAATDIAASNALKKKLIGRLEHVAKQAAAIATQTIAAAQGAGASNRNQATQQQLVQECKTVAEHIPKLVTGVRGCMSNPNNPSAQLNLINASQNFIAPGARMVAASKMAMSTVGDQASALQLGNSAKHMATILSELRSVAGKAQEACGSLEIDSALDTIRGLDQELGKIKETAKEGKLLPLPGENADTSALQLGATSKMVGSSMAQLLTAAAQGNENYTGIAARDTAQALTALTNSVRGVAATTNDSNAQELLIDCARDVMDKSQCLMEEVKNALANPNHPDNQQKLAQVAKAVSNALNNTVNCLPGQRDVDKAIKTVADASKTLMTGKISPANVNYQEAQSHVNTAAAGLNVAASQLIAASRGTHGQLADSAGKFTVDFQTLLDAGLNVAGSTP</sequence>
<dbReference type="Gene3D" id="1.20.120.230">
    <property type="entry name" value="Alpha-catenin/vinculin-like"/>
    <property type="match status" value="3"/>
</dbReference>
<evidence type="ECO:0000313" key="7">
    <source>
        <dbReference type="RefSeq" id="XP_006822529.1"/>
    </source>
</evidence>
<dbReference type="PANTHER" id="PTHR19981:SF1">
    <property type="entry name" value="RHEA, ISOFORM B"/>
    <property type="match status" value="1"/>
</dbReference>
<dbReference type="Pfam" id="PF21896">
    <property type="entry name" value="Talin_IBS2B"/>
    <property type="match status" value="2"/>
</dbReference>
<dbReference type="InterPro" id="IPR036723">
    <property type="entry name" value="Alpha-catenin/vinculin-like_sf"/>
</dbReference>
<dbReference type="InterPro" id="IPR035964">
    <property type="entry name" value="I/LWEQ_dom_sf"/>
</dbReference>
<reference evidence="7" key="1">
    <citation type="submission" date="2025-08" db="UniProtKB">
        <authorList>
            <consortium name="RefSeq"/>
        </authorList>
    </citation>
    <scope>IDENTIFICATION</scope>
    <source>
        <tissue evidence="7">Testes</tissue>
    </source>
</reference>
<dbReference type="InterPro" id="IPR057346">
    <property type="entry name" value="Talin1/2_VBS2"/>
</dbReference>
<dbReference type="Pfam" id="PF25177">
    <property type="entry name" value="Talin_VBS2"/>
    <property type="match status" value="1"/>
</dbReference>
<dbReference type="Proteomes" id="UP000694865">
    <property type="component" value="Unplaced"/>
</dbReference>
<dbReference type="SUPFAM" id="SSF47220">
    <property type="entry name" value="alpha-catenin/vinculin-like"/>
    <property type="match status" value="2"/>
</dbReference>
<evidence type="ECO:0000259" key="3">
    <source>
        <dbReference type="Pfam" id="PF21692"/>
    </source>
</evidence>
<feature type="domain" description="Talin IBS2B" evidence="4">
    <location>
        <begin position="3"/>
        <end position="89"/>
    </location>
</feature>
<evidence type="ECO:0000313" key="6">
    <source>
        <dbReference type="Proteomes" id="UP000694865"/>
    </source>
</evidence>
<name>A0ABM0MR88_SACKO</name>
<evidence type="ECO:0000259" key="4">
    <source>
        <dbReference type="Pfam" id="PF21896"/>
    </source>
</evidence>
<gene>
    <name evidence="7" type="primary">LOC100368152</name>
</gene>
<accession>A0ABM0MR88</accession>
<dbReference type="RefSeq" id="XP_006822529.1">
    <property type="nucleotide sequence ID" value="XM_006822466.1"/>
</dbReference>
<comment type="subcellular location">
    <subcellularLocation>
        <location evidence="1">Cytoplasm</location>
    </subcellularLocation>
</comment>
<proteinExistence type="predicted"/>
<evidence type="ECO:0000256" key="2">
    <source>
        <dbReference type="ARBA" id="ARBA00022490"/>
    </source>
</evidence>
<feature type="non-terminal residue" evidence="7">
    <location>
        <position position="628"/>
    </location>
</feature>
<dbReference type="PANTHER" id="PTHR19981">
    <property type="entry name" value="TALIN"/>
    <property type="match status" value="1"/>
</dbReference>
<feature type="domain" description="Talin IBS2B" evidence="4">
    <location>
        <begin position="380"/>
        <end position="541"/>
    </location>
</feature>
<keyword evidence="2" id="KW-0963">Cytoplasm</keyword>